<dbReference type="Pfam" id="PF04389">
    <property type="entry name" value="Peptidase_M28"/>
    <property type="match status" value="1"/>
</dbReference>
<feature type="domain" description="Peptidase M28" evidence="1">
    <location>
        <begin position="150"/>
        <end position="360"/>
    </location>
</feature>
<organism evidence="2 3">
    <name type="scientific">Spirosoma telluris</name>
    <dbReference type="NCBI Taxonomy" id="2183553"/>
    <lineage>
        <taxon>Bacteria</taxon>
        <taxon>Pseudomonadati</taxon>
        <taxon>Bacteroidota</taxon>
        <taxon>Cytophagia</taxon>
        <taxon>Cytophagales</taxon>
        <taxon>Cytophagaceae</taxon>
        <taxon>Spirosoma</taxon>
    </lineage>
</organism>
<sequence>MGLLIEDAICFMHIIHCLRSLFFMVITCTLTQAYAQPDVSRVLVPAELLKKHVYLLASDSLQGRETGRQGQREAALYCVRLFRQSHLLSVFRLDSVRGSFRQTFPFTITEVALFGNSRAYSSAYPTYKRHELAPAPLTAKDSSKVLFGDNVAGLLVGTDLKKEVVVVSAHYDHLGRVGGRTFHGADDNASGTATVLSIAAVFDSLAQQGIRPRRSILFLLFSGEEGGLLGSNYFVYNSPIPLNQFVGDLNVDMVGRIDYEHRKKPDYCYLITDIQGKELQKAAEAANQQSVNLVLNRGGYDVENDPKQYFYRSDHYNFAKQGVPALFFTSGEHADYHQTSDTADKIVYDALQKRATLVFQTAWRVANPAP</sequence>
<name>A0A327NPG6_9BACT</name>
<evidence type="ECO:0000259" key="1">
    <source>
        <dbReference type="Pfam" id="PF04389"/>
    </source>
</evidence>
<comment type="caution">
    <text evidence="2">The sequence shown here is derived from an EMBL/GenBank/DDBJ whole genome shotgun (WGS) entry which is preliminary data.</text>
</comment>
<dbReference type="GO" id="GO:0008235">
    <property type="term" value="F:metalloexopeptidase activity"/>
    <property type="evidence" value="ECO:0007669"/>
    <property type="project" value="InterPro"/>
</dbReference>
<evidence type="ECO:0000313" key="2">
    <source>
        <dbReference type="EMBL" id="RAI75694.1"/>
    </source>
</evidence>
<dbReference type="GO" id="GO:0006508">
    <property type="term" value="P:proteolysis"/>
    <property type="evidence" value="ECO:0007669"/>
    <property type="project" value="InterPro"/>
</dbReference>
<dbReference type="InterPro" id="IPR007484">
    <property type="entry name" value="Peptidase_M28"/>
</dbReference>
<gene>
    <name evidence="2" type="ORF">HMF3257_18825</name>
</gene>
<keyword evidence="3" id="KW-1185">Reference proteome</keyword>
<dbReference type="PANTHER" id="PTHR12147:SF26">
    <property type="entry name" value="PEPTIDASE M28 DOMAIN-CONTAINING PROTEIN"/>
    <property type="match status" value="1"/>
</dbReference>
<dbReference type="InterPro" id="IPR045175">
    <property type="entry name" value="M28_fam"/>
</dbReference>
<proteinExistence type="predicted"/>
<protein>
    <submittedName>
        <fullName evidence="2">Peptidase M28</fullName>
    </submittedName>
</protein>
<dbReference type="SUPFAM" id="SSF53187">
    <property type="entry name" value="Zn-dependent exopeptidases"/>
    <property type="match status" value="1"/>
</dbReference>
<dbReference type="EMBL" id="QLII01000001">
    <property type="protein sequence ID" value="RAI75694.1"/>
    <property type="molecule type" value="Genomic_DNA"/>
</dbReference>
<dbReference type="Proteomes" id="UP000249016">
    <property type="component" value="Unassembled WGS sequence"/>
</dbReference>
<reference evidence="2 3" key="1">
    <citation type="submission" date="2018-06" db="EMBL/GenBank/DDBJ databases">
        <title>Spirosoma sp. HMF3257 Genome sequencing and assembly.</title>
        <authorList>
            <person name="Kang H."/>
            <person name="Cha I."/>
            <person name="Kim H."/>
            <person name="Kang J."/>
            <person name="Joh K."/>
        </authorList>
    </citation>
    <scope>NUCLEOTIDE SEQUENCE [LARGE SCALE GENOMIC DNA]</scope>
    <source>
        <strain evidence="2 3">HMF3257</strain>
    </source>
</reference>
<dbReference type="Gene3D" id="3.40.630.10">
    <property type="entry name" value="Zn peptidases"/>
    <property type="match status" value="1"/>
</dbReference>
<evidence type="ECO:0000313" key="3">
    <source>
        <dbReference type="Proteomes" id="UP000249016"/>
    </source>
</evidence>
<dbReference type="PANTHER" id="PTHR12147">
    <property type="entry name" value="METALLOPEPTIDASE M28 FAMILY MEMBER"/>
    <property type="match status" value="1"/>
</dbReference>
<dbReference type="AlphaFoldDB" id="A0A327NPG6"/>
<accession>A0A327NPG6</accession>